<keyword evidence="4" id="KW-1185">Reference proteome</keyword>
<evidence type="ECO:0000313" key="4">
    <source>
        <dbReference type="Proteomes" id="UP000052167"/>
    </source>
</evidence>
<dbReference type="RefSeq" id="WP_037190081.1">
    <property type="nucleotide sequence ID" value="NZ_JOKI01000006.1"/>
</dbReference>
<accession>A0A922T767</accession>
<evidence type="ECO:0008006" key="5">
    <source>
        <dbReference type="Google" id="ProtNLM"/>
    </source>
</evidence>
<dbReference type="OrthoDB" id="118830at2"/>
<organism evidence="3 4">
    <name type="scientific">Pseudorhizobium pelagicum</name>
    <dbReference type="NCBI Taxonomy" id="1509405"/>
    <lineage>
        <taxon>Bacteria</taxon>
        <taxon>Pseudomonadati</taxon>
        <taxon>Pseudomonadota</taxon>
        <taxon>Alphaproteobacteria</taxon>
        <taxon>Hyphomicrobiales</taxon>
        <taxon>Rhizobiaceae</taxon>
        <taxon>Rhizobium/Agrobacterium group</taxon>
        <taxon>Pseudorhizobium</taxon>
    </lineage>
</organism>
<feature type="compositionally biased region" description="Basic and acidic residues" evidence="1">
    <location>
        <begin position="49"/>
        <end position="59"/>
    </location>
</feature>
<proteinExistence type="predicted"/>
<dbReference type="Gene3D" id="2.60.120.200">
    <property type="match status" value="1"/>
</dbReference>
<name>A0A922T767_9HYPH</name>
<reference evidence="3 4" key="1">
    <citation type="submission" date="2014-06" db="EMBL/GenBank/DDBJ databases">
        <title>Rhizobium pelagicum/R2-400B4.</title>
        <authorList>
            <person name="Kimes N.E."/>
            <person name="Lopez-Perez M."/>
        </authorList>
    </citation>
    <scope>NUCLEOTIDE SEQUENCE [LARGE SCALE GENOMIC DNA]</scope>
    <source>
        <strain evidence="3 4">R2-400B4</strain>
    </source>
</reference>
<comment type="caution">
    <text evidence="3">The sequence shown here is derived from an EMBL/GenBank/DDBJ whole genome shotgun (WGS) entry which is preliminary data.</text>
</comment>
<evidence type="ECO:0000256" key="2">
    <source>
        <dbReference type="SAM" id="SignalP"/>
    </source>
</evidence>
<keyword evidence="2" id="KW-0732">Signal</keyword>
<evidence type="ECO:0000313" key="3">
    <source>
        <dbReference type="EMBL" id="KEQ04792.1"/>
    </source>
</evidence>
<gene>
    <name evidence="3" type="ORF">GV68_12475</name>
</gene>
<sequence>MSRLLGSLLALTVAVTAGCTSSGGFSSFDLQSAGKSYAYSRSRAPDGSNAERFELRPGDCPRSTGDCGADRERIEKSEQLPASKVGSEYWYSFSVYVPEDWPRTAPLTTKLGQFHQKGEGKPPVLFQFDEYGYEFELSNPSQVQKDPMNPVRPLRNVSLKPAAAMRGAWTEVLVHAKWSRQQDGFINVWVDGQKKVDLAGPNVDRNQPVYFKYGIYRSFVSRYGGRDYPTLVAWFRDVKRGPTRVSVEAQ</sequence>
<feature type="chain" id="PRO_5037550903" description="Polysaccharide lyase" evidence="2">
    <location>
        <begin position="18"/>
        <end position="250"/>
    </location>
</feature>
<dbReference type="Pfam" id="PF14099">
    <property type="entry name" value="Polysacc_lyase"/>
    <property type="match status" value="1"/>
</dbReference>
<evidence type="ECO:0000256" key="1">
    <source>
        <dbReference type="SAM" id="MobiDB-lite"/>
    </source>
</evidence>
<dbReference type="Proteomes" id="UP000052167">
    <property type="component" value="Unassembled WGS sequence"/>
</dbReference>
<dbReference type="PROSITE" id="PS51257">
    <property type="entry name" value="PROKAR_LIPOPROTEIN"/>
    <property type="match status" value="1"/>
</dbReference>
<feature type="signal peptide" evidence="2">
    <location>
        <begin position="1"/>
        <end position="17"/>
    </location>
</feature>
<dbReference type="InterPro" id="IPR025975">
    <property type="entry name" value="Polysacc_lyase"/>
</dbReference>
<dbReference type="EMBL" id="JOKJ01000023">
    <property type="protein sequence ID" value="KEQ04792.1"/>
    <property type="molecule type" value="Genomic_DNA"/>
</dbReference>
<feature type="region of interest" description="Disordered" evidence="1">
    <location>
        <begin position="40"/>
        <end position="71"/>
    </location>
</feature>
<protein>
    <recommendedName>
        <fullName evidence="5">Polysaccharide lyase</fullName>
    </recommendedName>
</protein>
<dbReference type="AlphaFoldDB" id="A0A922T767"/>